<evidence type="ECO:0000256" key="6">
    <source>
        <dbReference type="ARBA" id="ARBA00022927"/>
    </source>
</evidence>
<keyword evidence="10" id="KW-1185">Reference proteome</keyword>
<dbReference type="PROSITE" id="PS01040">
    <property type="entry name" value="SBP_BACTERIAL_5"/>
    <property type="match status" value="1"/>
</dbReference>
<dbReference type="GO" id="GO:1904680">
    <property type="term" value="F:peptide transmembrane transporter activity"/>
    <property type="evidence" value="ECO:0007669"/>
    <property type="project" value="TreeGrafter"/>
</dbReference>
<name>A0A0E3WFS4_9STRE</name>
<dbReference type="PANTHER" id="PTHR30290:SF10">
    <property type="entry name" value="PERIPLASMIC OLIGOPEPTIDE-BINDING PROTEIN-RELATED"/>
    <property type="match status" value="1"/>
</dbReference>
<feature type="signal peptide" evidence="7">
    <location>
        <begin position="1"/>
        <end position="21"/>
    </location>
</feature>
<dbReference type="GO" id="GO:0042597">
    <property type="term" value="C:periplasmic space"/>
    <property type="evidence" value="ECO:0007669"/>
    <property type="project" value="UniProtKB-ARBA"/>
</dbReference>
<dbReference type="Pfam" id="PF00496">
    <property type="entry name" value="SBP_bac_5"/>
    <property type="match status" value="1"/>
</dbReference>
<keyword evidence="6" id="KW-0653">Protein transport</keyword>
<dbReference type="EMBL" id="CTEN01000006">
    <property type="protein sequence ID" value="CQR26036.1"/>
    <property type="molecule type" value="Genomic_DNA"/>
</dbReference>
<keyword evidence="3" id="KW-0813">Transport</keyword>
<comment type="similarity">
    <text evidence="2">Belongs to the bacterial solute-binding protein 5 family.</text>
</comment>
<feature type="domain" description="Solute-binding protein family 5" evidence="8">
    <location>
        <begin position="79"/>
        <end position="523"/>
    </location>
</feature>
<dbReference type="CDD" id="cd08504">
    <property type="entry name" value="PBP2_OppA"/>
    <property type="match status" value="1"/>
</dbReference>
<evidence type="ECO:0000256" key="5">
    <source>
        <dbReference type="ARBA" id="ARBA00022856"/>
    </source>
</evidence>
<protein>
    <submittedName>
        <fullName evidence="9">Oligopeptide ABC transporter binding protein</fullName>
    </submittedName>
</protein>
<dbReference type="SUPFAM" id="SSF53850">
    <property type="entry name" value="Periplasmic binding protein-like II"/>
    <property type="match status" value="1"/>
</dbReference>
<dbReference type="PANTHER" id="PTHR30290">
    <property type="entry name" value="PERIPLASMIC BINDING COMPONENT OF ABC TRANSPORTER"/>
    <property type="match status" value="1"/>
</dbReference>
<dbReference type="Gene3D" id="3.90.76.10">
    <property type="entry name" value="Dipeptide-binding Protein, Domain 1"/>
    <property type="match status" value="1"/>
</dbReference>
<dbReference type="RefSeq" id="WP_093651527.1">
    <property type="nucleotide sequence ID" value="NZ_CTEN01000006.1"/>
</dbReference>
<evidence type="ECO:0000256" key="4">
    <source>
        <dbReference type="ARBA" id="ARBA00022729"/>
    </source>
</evidence>
<evidence type="ECO:0000256" key="1">
    <source>
        <dbReference type="ARBA" id="ARBA00004193"/>
    </source>
</evidence>
<proteinExistence type="inferred from homology"/>
<evidence type="ECO:0000256" key="7">
    <source>
        <dbReference type="SAM" id="SignalP"/>
    </source>
</evidence>
<evidence type="ECO:0000256" key="3">
    <source>
        <dbReference type="ARBA" id="ARBA00022448"/>
    </source>
</evidence>
<keyword evidence="4 7" id="KW-0732">Signal</keyword>
<evidence type="ECO:0000313" key="9">
    <source>
        <dbReference type="EMBL" id="CQR26036.1"/>
    </source>
</evidence>
<dbReference type="InterPro" id="IPR000914">
    <property type="entry name" value="SBP_5_dom"/>
</dbReference>
<feature type="chain" id="PRO_5038944907" evidence="7">
    <location>
        <begin position="22"/>
        <end position="658"/>
    </location>
</feature>
<keyword evidence="5" id="KW-0571">Peptide transport</keyword>
<dbReference type="InterPro" id="IPR030678">
    <property type="entry name" value="Peptide/Ni-bd"/>
</dbReference>
<dbReference type="GO" id="GO:0015833">
    <property type="term" value="P:peptide transport"/>
    <property type="evidence" value="ECO:0007669"/>
    <property type="project" value="UniProtKB-KW"/>
</dbReference>
<dbReference type="Gene3D" id="3.40.190.10">
    <property type="entry name" value="Periplasmic binding protein-like II"/>
    <property type="match status" value="1"/>
</dbReference>
<organism evidence="9 10">
    <name type="scientific">Streptococcus varani</name>
    <dbReference type="NCBI Taxonomy" id="1608583"/>
    <lineage>
        <taxon>Bacteria</taxon>
        <taxon>Bacillati</taxon>
        <taxon>Bacillota</taxon>
        <taxon>Bacilli</taxon>
        <taxon>Lactobacillales</taxon>
        <taxon>Streptococcaceae</taxon>
        <taxon>Streptococcus</taxon>
    </lineage>
</organism>
<dbReference type="GO" id="GO:0043190">
    <property type="term" value="C:ATP-binding cassette (ABC) transporter complex"/>
    <property type="evidence" value="ECO:0007669"/>
    <property type="project" value="InterPro"/>
</dbReference>
<dbReference type="InterPro" id="IPR023765">
    <property type="entry name" value="SBP_5_CS"/>
</dbReference>
<dbReference type="PROSITE" id="PS51257">
    <property type="entry name" value="PROKAR_LIPOPROTEIN"/>
    <property type="match status" value="1"/>
</dbReference>
<dbReference type="PIRSF" id="PIRSF002741">
    <property type="entry name" value="MppA"/>
    <property type="match status" value="1"/>
</dbReference>
<dbReference type="AlphaFoldDB" id="A0A0E3WFS4"/>
<accession>A0A0E3WFS4</accession>
<evidence type="ECO:0000313" key="10">
    <source>
        <dbReference type="Proteomes" id="UP000198604"/>
    </source>
</evidence>
<dbReference type="InterPro" id="IPR039424">
    <property type="entry name" value="SBP_5"/>
</dbReference>
<comment type="subcellular location">
    <subcellularLocation>
        <location evidence="1">Cell membrane</location>
        <topology evidence="1">Lipid-anchor</topology>
    </subcellularLocation>
</comment>
<dbReference type="Gene3D" id="3.10.105.10">
    <property type="entry name" value="Dipeptide-binding Protein, Domain 3"/>
    <property type="match status" value="1"/>
</dbReference>
<reference evidence="10" key="1">
    <citation type="submission" date="2015-03" db="EMBL/GenBank/DDBJ databases">
        <authorList>
            <person name="Urmite Genomes"/>
        </authorList>
    </citation>
    <scope>NUCLEOTIDE SEQUENCE [LARGE SCALE GENOMIC DNA]</scope>
    <source>
        <strain evidence="10">FF10</strain>
    </source>
</reference>
<evidence type="ECO:0000259" key="8">
    <source>
        <dbReference type="Pfam" id="PF00496"/>
    </source>
</evidence>
<dbReference type="GO" id="GO:0015031">
    <property type="term" value="P:protein transport"/>
    <property type="evidence" value="ECO:0007669"/>
    <property type="project" value="UniProtKB-KW"/>
</dbReference>
<evidence type="ECO:0000256" key="2">
    <source>
        <dbReference type="ARBA" id="ARBA00005695"/>
    </source>
</evidence>
<gene>
    <name evidence="9" type="primary">aliA</name>
    <name evidence="9" type="ORF">BN1356_02380</name>
</gene>
<sequence precursor="true">MQKRKLAAIAGVTLLSASFLAACGNASNNGGSGAASTYSYVYTEDPTSLDYIAFNRAQVSDIVTNMVDGLLENDTYGNLIPSLAEDWTVSKDGLTYTYKLREGVKWYTADGEEYADVTAEDFVTSLKHAVEVKSEGLYIIQDSIAGLNDFVTGKSTDFGTVGVKALDDHTVQYTLTHPEPFWNSKLTMSIMLPVNAEFLESKGKDFGKVEPGGILYNGAYTISSMTSKSSIEYAKNENYWDAENVKIDNVKLTFYDGQDPESLIKGFTDGNYTNARVFPNSSSYASVKKQYGDNITYSMQDATVYYRVFNTKRTNYGHTAKTTDAQKSSTFKALRNKDFRQALTFAFDRQNYLAQSVGADAADRSLRNLVVPPTFVNAGEKSFGELVSDKVVSYGDEWANVDFSDAQNGLYNVEKAKAEFEKAKATLAADGVEFPIHLDMPVVQENEVSVQQASSMKQSIEAALGSDNVVIDLQMLDQDTFTNIAFYTEAPEQNDYDITYSGWGPDYQDPSTYLDVFAIQGGANTDKLGISAKDEESIKAVGLDEFDALLKEAANEKMDVAKRYEKYAAAQAWLTDSALVIPYMSLGGTPSVSKVVPYAAATSDVGVKGGSTMYFKYMEVGTETNKADDVYKKREKWLEEKAESNAEAQKKLADHVEK</sequence>
<dbReference type="Proteomes" id="UP000198604">
    <property type="component" value="Unassembled WGS sequence"/>
</dbReference>
<dbReference type="STRING" id="1608583.BN1356_02380"/>
<dbReference type="OrthoDB" id="403896at2"/>